<feature type="region of interest" description="Disordered" evidence="1">
    <location>
        <begin position="272"/>
        <end position="390"/>
    </location>
</feature>
<dbReference type="KEGG" id="tet:TTHERM_00537380"/>
<feature type="chain" id="PRO_5003712327" evidence="2">
    <location>
        <begin position="21"/>
        <end position="418"/>
    </location>
</feature>
<evidence type="ECO:0000256" key="2">
    <source>
        <dbReference type="SAM" id="SignalP"/>
    </source>
</evidence>
<keyword evidence="4" id="KW-1185">Reference proteome</keyword>
<feature type="compositionally biased region" description="Polar residues" evidence="1">
    <location>
        <begin position="226"/>
        <end position="235"/>
    </location>
</feature>
<feature type="compositionally biased region" description="Gly residues" evidence="1">
    <location>
        <begin position="363"/>
        <end position="373"/>
    </location>
</feature>
<feature type="compositionally biased region" description="Gly residues" evidence="1">
    <location>
        <begin position="306"/>
        <end position="315"/>
    </location>
</feature>
<dbReference type="EMBL" id="GG662495">
    <property type="protein sequence ID" value="EAS03303.3"/>
    <property type="molecule type" value="Genomic_DNA"/>
</dbReference>
<gene>
    <name evidence="3" type="ORF">TTHERM_00537380</name>
</gene>
<evidence type="ECO:0000313" key="3">
    <source>
        <dbReference type="EMBL" id="EAS03303.3"/>
    </source>
</evidence>
<evidence type="ECO:0000313" key="4">
    <source>
        <dbReference type="Proteomes" id="UP000009168"/>
    </source>
</evidence>
<dbReference type="OMA" id="RDNDYAP"/>
<evidence type="ECO:0000256" key="1">
    <source>
        <dbReference type="SAM" id="MobiDB-lite"/>
    </source>
</evidence>
<proteinExistence type="predicted"/>
<feature type="compositionally biased region" description="Low complexity" evidence="1">
    <location>
        <begin position="316"/>
        <end position="362"/>
    </location>
</feature>
<feature type="compositionally biased region" description="Acidic residues" evidence="1">
    <location>
        <begin position="274"/>
        <end position="297"/>
    </location>
</feature>
<dbReference type="HOGENOM" id="CLU_658047_0_0_1"/>
<keyword evidence="3" id="KW-0812">Transmembrane</keyword>
<name>I7MA33_TETTS</name>
<accession>I7MA33</accession>
<dbReference type="RefSeq" id="XP_001023548.3">
    <property type="nucleotide sequence ID" value="XM_001023548.3"/>
</dbReference>
<dbReference type="STRING" id="312017.I7MA33"/>
<feature type="signal peptide" evidence="2">
    <location>
        <begin position="1"/>
        <end position="20"/>
    </location>
</feature>
<keyword evidence="2" id="KW-0732">Signal</keyword>
<feature type="compositionally biased region" description="Gly residues" evidence="1">
    <location>
        <begin position="194"/>
        <end position="223"/>
    </location>
</feature>
<sequence length="418" mass="44122">MIKTKLALLVCFALLGFSFAQLSLDDALNYSLDGKKCKQSDSVQSDRQYIQNYLDRYETIKSVQNEIDILKQVLALIQQARASIVKIDAGFTALIQTQNYSELLHGDNYDELLNLISVMQSTADPDKKLVLCDQIIQKINELIAEQQQLISKPGYAEIPNVLTQKLTQIDTWLKNCKADAESPGSVVIDNGSGNNNGGNNNGGNNNGGNNNGGNNNGNGGDGNGSIISSPNTEDGNGSVRIGYYIDTQDGHGSISMQPSKTHDKNGSIRVLEGDQQDTDGDTGDDDDEDPDNNDDDQNGSIDVDNGKGGSSGNNNGGSSSNNNGSLDVNNGSNNNNNNNNNNNSGNNSSNNNGSLDVNNGSGSSSGSGSGSGSGSSSNNNGSLDVTDGSIEVGNKQLQSVSVGNNAFIQKKLRKQRRI</sequence>
<dbReference type="Proteomes" id="UP000009168">
    <property type="component" value="Unassembled WGS sequence"/>
</dbReference>
<dbReference type="eggNOG" id="ENOG502QPZ7">
    <property type="taxonomic scope" value="Eukaryota"/>
</dbReference>
<keyword evidence="3" id="KW-0472">Membrane</keyword>
<dbReference type="GeneID" id="7842692"/>
<dbReference type="InParanoid" id="I7MA33"/>
<protein>
    <submittedName>
        <fullName evidence="3">Transmembrane protein, putative</fullName>
    </submittedName>
</protein>
<dbReference type="AlphaFoldDB" id="I7MA33"/>
<reference evidence="4" key="1">
    <citation type="journal article" date="2006" name="PLoS Biol.">
        <title>Macronuclear genome sequence of the ciliate Tetrahymena thermophila, a model eukaryote.</title>
        <authorList>
            <person name="Eisen J.A."/>
            <person name="Coyne R.S."/>
            <person name="Wu M."/>
            <person name="Wu D."/>
            <person name="Thiagarajan M."/>
            <person name="Wortman J.R."/>
            <person name="Badger J.H."/>
            <person name="Ren Q."/>
            <person name="Amedeo P."/>
            <person name="Jones K.M."/>
            <person name="Tallon L.J."/>
            <person name="Delcher A.L."/>
            <person name="Salzberg S.L."/>
            <person name="Silva J.C."/>
            <person name="Haas B.J."/>
            <person name="Majoros W.H."/>
            <person name="Farzad M."/>
            <person name="Carlton J.M."/>
            <person name="Smith R.K. Jr."/>
            <person name="Garg J."/>
            <person name="Pearlman R.E."/>
            <person name="Karrer K.M."/>
            <person name="Sun L."/>
            <person name="Manning G."/>
            <person name="Elde N.C."/>
            <person name="Turkewitz A.P."/>
            <person name="Asai D.J."/>
            <person name="Wilkes D.E."/>
            <person name="Wang Y."/>
            <person name="Cai H."/>
            <person name="Collins K."/>
            <person name="Stewart B.A."/>
            <person name="Lee S.R."/>
            <person name="Wilamowska K."/>
            <person name="Weinberg Z."/>
            <person name="Ruzzo W.L."/>
            <person name="Wloga D."/>
            <person name="Gaertig J."/>
            <person name="Frankel J."/>
            <person name="Tsao C.-C."/>
            <person name="Gorovsky M.A."/>
            <person name="Keeling P.J."/>
            <person name="Waller R.F."/>
            <person name="Patron N.J."/>
            <person name="Cherry J.M."/>
            <person name="Stover N.A."/>
            <person name="Krieger C.J."/>
            <person name="del Toro C."/>
            <person name="Ryder H.F."/>
            <person name="Williamson S.C."/>
            <person name="Barbeau R.A."/>
            <person name="Hamilton E.P."/>
            <person name="Orias E."/>
        </authorList>
    </citation>
    <scope>NUCLEOTIDE SEQUENCE [LARGE SCALE GENOMIC DNA]</scope>
    <source>
        <strain evidence="4">SB210</strain>
    </source>
</reference>
<feature type="region of interest" description="Disordered" evidence="1">
    <location>
        <begin position="184"/>
        <end position="243"/>
    </location>
</feature>
<organism evidence="3 4">
    <name type="scientific">Tetrahymena thermophila (strain SB210)</name>
    <dbReference type="NCBI Taxonomy" id="312017"/>
    <lineage>
        <taxon>Eukaryota</taxon>
        <taxon>Sar</taxon>
        <taxon>Alveolata</taxon>
        <taxon>Ciliophora</taxon>
        <taxon>Intramacronucleata</taxon>
        <taxon>Oligohymenophorea</taxon>
        <taxon>Hymenostomatida</taxon>
        <taxon>Tetrahymenina</taxon>
        <taxon>Tetrahymenidae</taxon>
        <taxon>Tetrahymena</taxon>
    </lineage>
</organism>